<dbReference type="AlphaFoldDB" id="A0A8S9M2D5"/>
<dbReference type="PANTHER" id="PTHR33433">
    <property type="entry name" value="FLOWERING-PROMOTING FACTOR 1-LIKE PROTEIN 1"/>
    <property type="match status" value="1"/>
</dbReference>
<sequence>MGPNPVLVYLPTGEVVSSIVSLQGSLGNLGREMSIGGDAERLLYFKPPSDQFNEAFISVPKDFLKLTSVDMYDIVSKNPNSFAVRFN</sequence>
<name>A0A8S9M2D5_BRACR</name>
<evidence type="ECO:0000313" key="2">
    <source>
        <dbReference type="EMBL" id="KAF2613955.1"/>
    </source>
</evidence>
<dbReference type="EMBL" id="QGKY02000089">
    <property type="protein sequence ID" value="KAF2613955.1"/>
    <property type="molecule type" value="Genomic_DNA"/>
</dbReference>
<dbReference type="GO" id="GO:0009909">
    <property type="term" value="P:regulation of flower development"/>
    <property type="evidence" value="ECO:0007669"/>
    <property type="project" value="InterPro"/>
</dbReference>
<gene>
    <name evidence="2" type="ORF">F2Q70_00007281</name>
</gene>
<organism evidence="2">
    <name type="scientific">Brassica cretica</name>
    <name type="common">Mustard</name>
    <dbReference type="NCBI Taxonomy" id="69181"/>
    <lineage>
        <taxon>Eukaryota</taxon>
        <taxon>Viridiplantae</taxon>
        <taxon>Streptophyta</taxon>
        <taxon>Embryophyta</taxon>
        <taxon>Tracheophyta</taxon>
        <taxon>Spermatophyta</taxon>
        <taxon>Magnoliopsida</taxon>
        <taxon>eudicotyledons</taxon>
        <taxon>Gunneridae</taxon>
        <taxon>Pentapetalae</taxon>
        <taxon>rosids</taxon>
        <taxon>malvids</taxon>
        <taxon>Brassicales</taxon>
        <taxon>Brassicaceae</taxon>
        <taxon>Brassiceae</taxon>
        <taxon>Brassica</taxon>
    </lineage>
</organism>
<comment type="caution">
    <text evidence="2">The sequence shown here is derived from an EMBL/GenBank/DDBJ whole genome shotgun (WGS) entry which is preliminary data.</text>
</comment>
<accession>A0A8S9M2D5</accession>
<dbReference type="InterPro" id="IPR039274">
    <property type="entry name" value="FPF1"/>
</dbReference>
<proteinExistence type="inferred from homology"/>
<reference evidence="2" key="1">
    <citation type="submission" date="2019-12" db="EMBL/GenBank/DDBJ databases">
        <title>Genome sequencing and annotation of Brassica cretica.</title>
        <authorList>
            <person name="Studholme D.J."/>
            <person name="Sarris P.F."/>
        </authorList>
    </citation>
    <scope>NUCLEOTIDE SEQUENCE</scope>
    <source>
        <strain evidence="2">PFS-102/07</strain>
        <tissue evidence="2">Leaf</tissue>
    </source>
</reference>
<evidence type="ECO:0000256" key="1">
    <source>
        <dbReference type="ARBA" id="ARBA00008013"/>
    </source>
</evidence>
<comment type="similarity">
    <text evidence="1">Belongs to the FPF1 family.</text>
</comment>
<protein>
    <submittedName>
        <fullName evidence="2">Uncharacterized protein</fullName>
    </submittedName>
</protein>